<dbReference type="InterPro" id="IPR012334">
    <property type="entry name" value="Pectin_lyas_fold"/>
</dbReference>
<organism evidence="2 3">
    <name type="scientific">Edaphochlamys debaryana</name>
    <dbReference type="NCBI Taxonomy" id="47281"/>
    <lineage>
        <taxon>Eukaryota</taxon>
        <taxon>Viridiplantae</taxon>
        <taxon>Chlorophyta</taxon>
        <taxon>core chlorophytes</taxon>
        <taxon>Chlorophyceae</taxon>
        <taxon>CS clade</taxon>
        <taxon>Chlamydomonadales</taxon>
        <taxon>Chlamydomonadales incertae sedis</taxon>
        <taxon>Edaphochlamys</taxon>
    </lineage>
</organism>
<dbReference type="AlphaFoldDB" id="A0A835XQX4"/>
<feature type="region of interest" description="Disordered" evidence="1">
    <location>
        <begin position="520"/>
        <end position="546"/>
    </location>
</feature>
<dbReference type="PANTHER" id="PTHR11319">
    <property type="entry name" value="G PROTEIN-COUPLED RECEPTOR-RELATED"/>
    <property type="match status" value="1"/>
</dbReference>
<evidence type="ECO:0000313" key="3">
    <source>
        <dbReference type="Proteomes" id="UP000612055"/>
    </source>
</evidence>
<sequence length="546" mass="55248">MSEDVGRNIPVRISNSTFNNVDVMWAGGYGTMSDASVEGDALTSDYHAAKPLGFGAVVLDLARSGVSAAIEVIDTTFSGVTGGLGHAITVRTHARISSTSITLTDVTLEGCMASLYSGYAVYVEGALASFTAMNMRFTGSLDGLLAVTRTVDVVGFTDCQLTGNTAEYEPTLLHLGGLGVALSFQGCSVLDNEASDDWPTIVIDTDRLFAMRQRTVEVSRIAVMNSTIARVSGGFLSSDVAVNELLLRDSVIADNSGGVFQLGRTPSGVGSVKIEGCRIQGNTADYSGGFLNAAFLGTLTLNNSVVQGNVAQNNGGCVNVGSQAWNAVVQISNSTVGNNTAAMNGGVLAVMSGVSLTVDGASKVEFNAALTGSGGVVHVGGASESAVLVAIASRVTGNTAARQGGVLAASDLVSCVVDGEVSGNSARQGAAFHVAGGLQSLRVTGGGVFRDNTPTTQLGGSIWVGEELGSLALEAGSSVSGSLGSLEGVAELTEVAAAGASAEARVCVSVQMCCSRPPAPPSPPPVYGAYGAGQPPPVYGGPRLRR</sequence>
<accession>A0A835XQX4</accession>
<dbReference type="InterPro" id="IPR011050">
    <property type="entry name" value="Pectin_lyase_fold/virulence"/>
</dbReference>
<reference evidence="2" key="1">
    <citation type="journal article" date="2020" name="bioRxiv">
        <title>Comparative genomics of Chlamydomonas.</title>
        <authorList>
            <person name="Craig R.J."/>
            <person name="Hasan A.R."/>
            <person name="Ness R.W."/>
            <person name="Keightley P.D."/>
        </authorList>
    </citation>
    <scope>NUCLEOTIDE SEQUENCE</scope>
    <source>
        <strain evidence="2">CCAP 11/70</strain>
    </source>
</reference>
<protein>
    <submittedName>
        <fullName evidence="2">Uncharacterized protein</fullName>
    </submittedName>
</protein>
<dbReference type="Gene3D" id="2.160.20.10">
    <property type="entry name" value="Single-stranded right-handed beta-helix, Pectin lyase-like"/>
    <property type="match status" value="1"/>
</dbReference>
<name>A0A835XQX4_9CHLO</name>
<gene>
    <name evidence="2" type="ORF">HYH03_012967</name>
</gene>
<dbReference type="SMART" id="SM00710">
    <property type="entry name" value="PbH1"/>
    <property type="match status" value="5"/>
</dbReference>
<dbReference type="EMBL" id="JAEHOE010000083">
    <property type="protein sequence ID" value="KAG2488461.1"/>
    <property type="molecule type" value="Genomic_DNA"/>
</dbReference>
<proteinExistence type="predicted"/>
<comment type="caution">
    <text evidence="2">The sequence shown here is derived from an EMBL/GenBank/DDBJ whole genome shotgun (WGS) entry which is preliminary data.</text>
</comment>
<keyword evidence="3" id="KW-1185">Reference proteome</keyword>
<dbReference type="InterPro" id="IPR006626">
    <property type="entry name" value="PbH1"/>
</dbReference>
<evidence type="ECO:0000313" key="2">
    <source>
        <dbReference type="EMBL" id="KAG2488461.1"/>
    </source>
</evidence>
<dbReference type="SUPFAM" id="SSF51126">
    <property type="entry name" value="Pectin lyase-like"/>
    <property type="match status" value="1"/>
</dbReference>
<dbReference type="PANTHER" id="PTHR11319:SF35">
    <property type="entry name" value="OUTER MEMBRANE PROTEIN PMPC-RELATED"/>
    <property type="match status" value="1"/>
</dbReference>
<evidence type="ECO:0000256" key="1">
    <source>
        <dbReference type="SAM" id="MobiDB-lite"/>
    </source>
</evidence>
<dbReference type="Proteomes" id="UP000612055">
    <property type="component" value="Unassembled WGS sequence"/>
</dbReference>